<dbReference type="AlphaFoldDB" id="A0A8D9D988"/>
<dbReference type="Proteomes" id="UP000694005">
    <property type="component" value="Chromosome A06"/>
</dbReference>
<sequence>MEATIGGKLDIESQAFDKKYPAQVGFGIVNNCYPLPKSIFKSAIYEKYKGCHKFKQELAPHQVIHSLFLSIYNTCLQSARLNKRIMDLQVYVSVIIISFFYFSRTPCITS</sequence>
<dbReference type="InterPro" id="IPR013989">
    <property type="entry name" value="Dev_and_cell_death_domain"/>
</dbReference>
<evidence type="ECO:0000313" key="3">
    <source>
        <dbReference type="Proteomes" id="UP000694005"/>
    </source>
</evidence>
<proteinExistence type="predicted"/>
<gene>
    <name evidence="2" type="ORF">BRAPAZ1V2_A06P35510.2</name>
</gene>
<evidence type="ECO:0000313" key="2">
    <source>
        <dbReference type="EMBL" id="CAG7871311.1"/>
    </source>
</evidence>
<dbReference type="PROSITE" id="PS51222">
    <property type="entry name" value="DCD"/>
    <property type="match status" value="1"/>
</dbReference>
<dbReference type="Pfam" id="PF10539">
    <property type="entry name" value="Dev_Cell_Death"/>
    <property type="match status" value="1"/>
</dbReference>
<accession>A0A8D9D988</accession>
<evidence type="ECO:0000259" key="1">
    <source>
        <dbReference type="PROSITE" id="PS51222"/>
    </source>
</evidence>
<protein>
    <recommendedName>
        <fullName evidence="1">DCD domain-containing protein</fullName>
    </recommendedName>
</protein>
<dbReference type="PANTHER" id="PTHR46444">
    <property type="entry name" value="DCD (DEVELOPMENT AND CELL DEATH) DOMAIN PROTEIN-RELATED"/>
    <property type="match status" value="1"/>
</dbReference>
<organism evidence="2 3">
    <name type="scientific">Brassica campestris</name>
    <name type="common">Field mustard</name>
    <dbReference type="NCBI Taxonomy" id="3711"/>
    <lineage>
        <taxon>Eukaryota</taxon>
        <taxon>Viridiplantae</taxon>
        <taxon>Streptophyta</taxon>
        <taxon>Embryophyta</taxon>
        <taxon>Tracheophyta</taxon>
        <taxon>Spermatophyta</taxon>
        <taxon>Magnoliopsida</taxon>
        <taxon>eudicotyledons</taxon>
        <taxon>Gunneridae</taxon>
        <taxon>Pentapetalae</taxon>
        <taxon>rosids</taxon>
        <taxon>malvids</taxon>
        <taxon>Brassicales</taxon>
        <taxon>Brassicaceae</taxon>
        <taxon>Brassiceae</taxon>
        <taxon>Brassica</taxon>
    </lineage>
</organism>
<dbReference type="Gramene" id="A06p35510.2_BraZ1">
    <property type="protein sequence ID" value="A06p35510.2_BraZ1.CDS"/>
    <property type="gene ID" value="A06g35510.2_BraZ1"/>
</dbReference>
<dbReference type="EMBL" id="LS974622">
    <property type="protein sequence ID" value="CAG7871311.1"/>
    <property type="molecule type" value="Genomic_DNA"/>
</dbReference>
<reference evidence="2 3" key="1">
    <citation type="submission" date="2021-07" db="EMBL/GenBank/DDBJ databases">
        <authorList>
            <consortium name="Genoscope - CEA"/>
            <person name="William W."/>
        </authorList>
    </citation>
    <scope>NUCLEOTIDE SEQUENCE [LARGE SCALE GENOMIC DNA]</scope>
</reference>
<dbReference type="SMART" id="SM00767">
    <property type="entry name" value="DCD"/>
    <property type="match status" value="1"/>
</dbReference>
<dbReference type="PANTHER" id="PTHR46444:SF3">
    <property type="entry name" value="DCD (DEVELOPMENT AND CELL DEATH) DOMAIN PROTEIN"/>
    <property type="match status" value="1"/>
</dbReference>
<name>A0A8D9D988_BRACM</name>
<feature type="domain" description="DCD" evidence="1">
    <location>
        <begin position="1"/>
        <end position="72"/>
    </location>
</feature>